<feature type="signal peptide" evidence="1">
    <location>
        <begin position="1"/>
        <end position="23"/>
    </location>
</feature>
<reference evidence="2" key="1">
    <citation type="submission" date="2019-11" db="EMBL/GenBank/DDBJ databases">
        <authorList>
            <person name="Feng L."/>
        </authorList>
    </citation>
    <scope>NUCLEOTIDE SEQUENCE</scope>
    <source>
        <strain evidence="2">PclaraLFYP37</strain>
    </source>
</reference>
<dbReference type="Gene3D" id="2.60.120.260">
    <property type="entry name" value="Galactose-binding domain-like"/>
    <property type="match status" value="1"/>
</dbReference>
<accession>A0A6N3CXR4</accession>
<keyword evidence="1" id="KW-0732">Signal</keyword>
<dbReference type="EMBL" id="CACRUT010000015">
    <property type="protein sequence ID" value="VYU19361.1"/>
    <property type="molecule type" value="Genomic_DNA"/>
</dbReference>
<sequence>MKNRLLAIMALCGATSSTLPLWAAWDGPELQFVEPNLATDGTGGGVYYVYHVATQKFMSNQRPDGTRLVVDNTGQEVTLNYGDDYELSRRPETDEEYSTAKGWRLSMMNAPTNGGYHELFINTGGTEIYVDHNKTGHILWKIVPQGNSTYKIKVIDEDKLYGVEANSALYANSYIAVSEGKTTVDPLVDKSTAGYENAGDEWKFVTPAVYEAFHAKKQLQEQLNKADEIGFTDYGEYAGIYNNPAATVEEVEAAAASLKQAIVDWQSSSATPETPVDFTNVITNSAFDDGTTNGWTTVGSPGVQSVSYETPANEYKMQNFAEKWTWADASNQNNLANSPMEVSQVLENMPVGKYRLTANTIGYQQGDRAKTPYGVYIYAENSGIESRAEAHSLEFGGLRDGVVSETDPYPRNTVLEFFAMDGTIKIGFKTVNTNCNWVAVDNFKLEYLGKGEGGVAGILENVLTQAEELKNGYDLNKKKYSAAGEAKYNELLETVKQAASNPDIDEEAVGVMVKSLQAGMDTLKADVEAYDALTAKTVELSEAWDESAYADQAFPEYEEYLSGLEDAYENRTFNPLELDSIQPRADRLWISCVKNALINGETNNVTGIMVNPGWDANADGWTKTGDGSYNQNNSLSEVWSGKDWEVYQEITNLPQGSYRITMQGYYSPSSTNNNSWHEGWGQEGDKTNDILAYLFGNDASEPLLHVTACPQEENVAENCEQISFPTDASLDGKWFCYGTAAARAVFDQSPDNYLNAVTCYVGEDGKLRLGLRMSGVTWDAAWVVYDNFQVEYLGADNMDGAYTALDALLRDANAMLSSDTLTTQEAKDALTKAIEAANAVADLTPELYEEHTVALNAAIKLDQEAISAAAALNIKVTNHKDKMSGVGEGSYEEYVGTEGYDELERLVGEILDNKIGGEGIFSTLDEINDYSVRLDKAYSKMLSGHIDFTTANKDKPVDATGLIINPSFQTKSENNDGEIVDTKSSDGWTVESLNGITEVKDAMLFEIYNDSSEVYQPLYNAPAGYYRVIMNGFYRAGGFIDAGVARRDSADAQNAELFVKCGDGNWSEKLPSIFEHVSELKYDVSDVALPDSLFPKSDMLYHFIVDQPAGAALAFEDGEYECDTYFYVGEGEEPVLGVRKTGMLTNDWSCFDNFRLYYYGDGDANRPDGFVDGIDGVSADGAVTVVSSVWYTINGVRVDGPKQRGIYIRQDLMSDGTKKAVKVLVK</sequence>
<protein>
    <submittedName>
        <fullName evidence="2">Uncharacterized protein</fullName>
    </submittedName>
</protein>
<proteinExistence type="predicted"/>
<dbReference type="RefSeq" id="WP_412442619.1">
    <property type="nucleotide sequence ID" value="NZ_CACRUT010000015.1"/>
</dbReference>
<feature type="chain" id="PRO_5026945428" evidence="1">
    <location>
        <begin position="24"/>
        <end position="1226"/>
    </location>
</feature>
<dbReference type="AlphaFoldDB" id="A0A6N3CXR4"/>
<evidence type="ECO:0000256" key="1">
    <source>
        <dbReference type="SAM" id="SignalP"/>
    </source>
</evidence>
<name>A0A6N3CXR4_9BACT</name>
<organism evidence="2">
    <name type="scientific">Paraprevotella clara</name>
    <dbReference type="NCBI Taxonomy" id="454154"/>
    <lineage>
        <taxon>Bacteria</taxon>
        <taxon>Pseudomonadati</taxon>
        <taxon>Bacteroidota</taxon>
        <taxon>Bacteroidia</taxon>
        <taxon>Bacteroidales</taxon>
        <taxon>Prevotellaceae</taxon>
        <taxon>Paraprevotella</taxon>
    </lineage>
</organism>
<evidence type="ECO:0000313" key="2">
    <source>
        <dbReference type="EMBL" id="VYU19361.1"/>
    </source>
</evidence>
<gene>
    <name evidence="2" type="ORF">PCLFYP37_02154</name>
</gene>